<keyword evidence="4" id="KW-0539">Nucleus</keyword>
<dbReference type="KEGG" id="dci:103514655"/>
<keyword evidence="3" id="KW-0804">Transcription</keyword>
<dbReference type="PROSITE" id="PS50888">
    <property type="entry name" value="BHLH"/>
    <property type="match status" value="1"/>
</dbReference>
<keyword evidence="2" id="KW-0238">DNA-binding</keyword>
<dbReference type="GeneID" id="103514655"/>
<dbReference type="InterPro" id="IPR011598">
    <property type="entry name" value="bHLH_dom"/>
</dbReference>
<gene>
    <name evidence="8" type="primary">LOC103514655</name>
</gene>
<dbReference type="GO" id="GO:0032502">
    <property type="term" value="P:developmental process"/>
    <property type="evidence" value="ECO:0007669"/>
    <property type="project" value="TreeGrafter"/>
</dbReference>
<dbReference type="AlphaFoldDB" id="A0A3Q0J907"/>
<feature type="compositionally biased region" description="Acidic residues" evidence="5">
    <location>
        <begin position="73"/>
        <end position="82"/>
    </location>
</feature>
<reference evidence="8" key="1">
    <citation type="submission" date="2025-08" db="UniProtKB">
        <authorList>
            <consortium name="RefSeq"/>
        </authorList>
    </citation>
    <scope>IDENTIFICATION</scope>
</reference>
<dbReference type="PaxDb" id="121845-A0A3Q0J907"/>
<feature type="domain" description="BHLH" evidence="6">
    <location>
        <begin position="118"/>
        <end position="170"/>
    </location>
</feature>
<dbReference type="Gene3D" id="4.10.280.10">
    <property type="entry name" value="Helix-loop-helix DNA-binding domain"/>
    <property type="match status" value="2"/>
</dbReference>
<dbReference type="InterPro" id="IPR036638">
    <property type="entry name" value="HLH_DNA-bd_sf"/>
</dbReference>
<feature type="compositionally biased region" description="Basic residues" evidence="5">
    <location>
        <begin position="102"/>
        <end position="111"/>
    </location>
</feature>
<feature type="region of interest" description="Disordered" evidence="5">
    <location>
        <begin position="55"/>
        <end position="113"/>
    </location>
</feature>
<dbReference type="Proteomes" id="UP000079169">
    <property type="component" value="Unplaced"/>
</dbReference>
<proteinExistence type="predicted"/>
<dbReference type="STRING" id="121845.A0A3Q0J907"/>
<protein>
    <submittedName>
        <fullName evidence="8">Pancreas transcription factor 1 subunit alpha-like</fullName>
    </submittedName>
</protein>
<keyword evidence="1" id="KW-0805">Transcription regulation</keyword>
<evidence type="ECO:0000256" key="2">
    <source>
        <dbReference type="ARBA" id="ARBA00023125"/>
    </source>
</evidence>
<evidence type="ECO:0000256" key="3">
    <source>
        <dbReference type="ARBA" id="ARBA00023163"/>
    </source>
</evidence>
<dbReference type="GO" id="GO:0000981">
    <property type="term" value="F:DNA-binding transcription factor activity, RNA polymerase II-specific"/>
    <property type="evidence" value="ECO:0007669"/>
    <property type="project" value="TreeGrafter"/>
</dbReference>
<dbReference type="GO" id="GO:0000977">
    <property type="term" value="F:RNA polymerase II transcription regulatory region sequence-specific DNA binding"/>
    <property type="evidence" value="ECO:0007669"/>
    <property type="project" value="TreeGrafter"/>
</dbReference>
<evidence type="ECO:0000256" key="5">
    <source>
        <dbReference type="SAM" id="MobiDB-lite"/>
    </source>
</evidence>
<evidence type="ECO:0000259" key="6">
    <source>
        <dbReference type="PROSITE" id="PS50888"/>
    </source>
</evidence>
<dbReference type="FunFam" id="4.10.280.10:FF:000035">
    <property type="entry name" value="Pancreas-specific transcription factor 1a"/>
    <property type="match status" value="1"/>
</dbReference>
<evidence type="ECO:0000313" key="7">
    <source>
        <dbReference type="Proteomes" id="UP000079169"/>
    </source>
</evidence>
<evidence type="ECO:0000313" key="8">
    <source>
        <dbReference type="RefSeq" id="XP_026683200.1"/>
    </source>
</evidence>
<dbReference type="SUPFAM" id="SSF47459">
    <property type="entry name" value="HLH, helix-loop-helix DNA-binding domain"/>
    <property type="match status" value="1"/>
</dbReference>
<sequence length="255" mass="28706">MCNPHPSVDLQLNLLISKHPTDSYLDRFRDRSMYELDGSDPDMINGRDFAYETAGFSKRGSGSGSSSSNDLFFYDDDDEDSDSSTNYSYGSDQEANGGNHIGRVRSRRRTKCPQQQIIQRQAANLRERRRMQSINDAFEGLRAHIPTLPYEKRLSKVDTLKLAIGYIQFLSDLVRHDRTNVSTCKASTTLSKVDTLKLAIGYIQFLSDLVRHDRTNVSTEGTTKVSVSGKVHRQPPKEEPKKIIVRVSAVGSLDL</sequence>
<organism evidence="7 8">
    <name type="scientific">Diaphorina citri</name>
    <name type="common">Asian citrus psyllid</name>
    <dbReference type="NCBI Taxonomy" id="121845"/>
    <lineage>
        <taxon>Eukaryota</taxon>
        <taxon>Metazoa</taxon>
        <taxon>Ecdysozoa</taxon>
        <taxon>Arthropoda</taxon>
        <taxon>Hexapoda</taxon>
        <taxon>Insecta</taxon>
        <taxon>Pterygota</taxon>
        <taxon>Neoptera</taxon>
        <taxon>Paraneoptera</taxon>
        <taxon>Hemiptera</taxon>
        <taxon>Sternorrhyncha</taxon>
        <taxon>Psylloidea</taxon>
        <taxon>Psyllidae</taxon>
        <taxon>Diaphorininae</taxon>
        <taxon>Diaphorina</taxon>
    </lineage>
</organism>
<dbReference type="PANTHER" id="PTHR23349:SF112">
    <property type="entry name" value="48 RELATED 1, ISOFORM B"/>
    <property type="match status" value="1"/>
</dbReference>
<name>A0A3Q0J907_DIACI</name>
<dbReference type="GO" id="GO:0046983">
    <property type="term" value="F:protein dimerization activity"/>
    <property type="evidence" value="ECO:0007669"/>
    <property type="project" value="InterPro"/>
</dbReference>
<dbReference type="Pfam" id="PF00010">
    <property type="entry name" value="HLH"/>
    <property type="match status" value="1"/>
</dbReference>
<dbReference type="PANTHER" id="PTHR23349">
    <property type="entry name" value="BASIC HELIX-LOOP-HELIX TRANSCRIPTION FACTOR, TWIST"/>
    <property type="match status" value="1"/>
</dbReference>
<dbReference type="RefSeq" id="XP_026683200.1">
    <property type="nucleotide sequence ID" value="XM_026827399.1"/>
</dbReference>
<dbReference type="InterPro" id="IPR050283">
    <property type="entry name" value="E-box_TF_Regulators"/>
</dbReference>
<evidence type="ECO:0000256" key="1">
    <source>
        <dbReference type="ARBA" id="ARBA00023015"/>
    </source>
</evidence>
<evidence type="ECO:0000256" key="4">
    <source>
        <dbReference type="ARBA" id="ARBA00023242"/>
    </source>
</evidence>
<dbReference type="CDD" id="cd11417">
    <property type="entry name" value="bHLH_TS_PTF1A"/>
    <property type="match status" value="1"/>
</dbReference>
<dbReference type="SMART" id="SM00353">
    <property type="entry name" value="HLH"/>
    <property type="match status" value="1"/>
</dbReference>
<keyword evidence="7" id="KW-1185">Reference proteome</keyword>
<accession>A0A3Q0J907</accession>